<dbReference type="EMBL" id="JADZGI010000001">
    <property type="protein sequence ID" value="MBH0112696.1"/>
    <property type="molecule type" value="Genomic_DNA"/>
</dbReference>
<gene>
    <name evidence="3" type="ORF">I5E68_06995</name>
</gene>
<reference evidence="3" key="1">
    <citation type="submission" date="2020-11" db="EMBL/GenBank/DDBJ databases">
        <title>Novosphingobium aureum sp. nov., a marine bacterium isolated from sediment of a salt flat.</title>
        <authorList>
            <person name="Yoo Y."/>
            <person name="Kim J.-J."/>
        </authorList>
    </citation>
    <scope>NUCLEOTIDE SEQUENCE</scope>
    <source>
        <strain evidence="3">YJ-S2-02</strain>
    </source>
</reference>
<feature type="transmembrane region" description="Helical" evidence="2">
    <location>
        <begin position="20"/>
        <end position="39"/>
    </location>
</feature>
<keyword evidence="2" id="KW-1133">Transmembrane helix</keyword>
<dbReference type="AlphaFoldDB" id="A0A931HB34"/>
<keyword evidence="2" id="KW-0812">Transmembrane</keyword>
<evidence type="ECO:0000256" key="1">
    <source>
        <dbReference type="SAM" id="MobiDB-lite"/>
    </source>
</evidence>
<proteinExistence type="predicted"/>
<evidence type="ECO:0000256" key="2">
    <source>
        <dbReference type="SAM" id="Phobius"/>
    </source>
</evidence>
<protein>
    <submittedName>
        <fullName evidence="3">Uncharacterized protein</fullName>
    </submittedName>
</protein>
<sequence>MIWATLLSLGARLKALPEWVWYAAGVIALIVGVLVWDRFDDRAAVEADRAETQARSMDARDRSAEERAQDAVNDLLAEQERQSAISRAAASEATKPSEARATVSPQDRALACIDLRNAGMTNGPKYREHCQ</sequence>
<name>A0A931HB34_9SPHN</name>
<organism evidence="3 4">
    <name type="scientific">Novosphingobium aureum</name>
    <dbReference type="NCBI Taxonomy" id="2792964"/>
    <lineage>
        <taxon>Bacteria</taxon>
        <taxon>Pseudomonadati</taxon>
        <taxon>Pseudomonadota</taxon>
        <taxon>Alphaproteobacteria</taxon>
        <taxon>Sphingomonadales</taxon>
        <taxon>Sphingomonadaceae</taxon>
        <taxon>Novosphingobium</taxon>
    </lineage>
</organism>
<evidence type="ECO:0000313" key="4">
    <source>
        <dbReference type="Proteomes" id="UP000617634"/>
    </source>
</evidence>
<evidence type="ECO:0000313" key="3">
    <source>
        <dbReference type="EMBL" id="MBH0112696.1"/>
    </source>
</evidence>
<keyword evidence="2" id="KW-0472">Membrane</keyword>
<dbReference type="RefSeq" id="WP_197162392.1">
    <property type="nucleotide sequence ID" value="NZ_JADZGI010000001.1"/>
</dbReference>
<feature type="region of interest" description="Disordered" evidence="1">
    <location>
        <begin position="83"/>
        <end position="105"/>
    </location>
</feature>
<dbReference type="Proteomes" id="UP000617634">
    <property type="component" value="Unassembled WGS sequence"/>
</dbReference>
<comment type="caution">
    <text evidence="3">The sequence shown here is derived from an EMBL/GenBank/DDBJ whole genome shotgun (WGS) entry which is preliminary data.</text>
</comment>
<keyword evidence="4" id="KW-1185">Reference proteome</keyword>
<accession>A0A931HB34</accession>
<feature type="region of interest" description="Disordered" evidence="1">
    <location>
        <begin position="47"/>
        <end position="69"/>
    </location>
</feature>